<reference evidence="2 3" key="1">
    <citation type="submission" date="2019-04" db="EMBL/GenBank/DDBJ databases">
        <authorList>
            <person name="Van Vliet M D."/>
        </authorList>
    </citation>
    <scope>NUCLEOTIDE SEQUENCE [LARGE SCALE GENOMIC DNA]</scope>
    <source>
        <strain evidence="2 3">F1</strain>
    </source>
</reference>
<proteinExistence type="predicted"/>
<gene>
    <name evidence="2" type="ORF">PDESU_00773</name>
</gene>
<keyword evidence="3" id="KW-1185">Reference proteome</keyword>
<sequence length="257" mass="26917">MTKMRYAMLVALLAIGSVHADVIGSDNFDDAGTYVNRTITGGNNSANITFNIVSRANVNNAAMIDTSVAAGGNIAYNASDTLGFLGTNKTDNVFGMYRAGAAKTLVYTFNISNYTNLNVAMDWAISGDIADKNTSMSYSIDGAAATTVFDIGTSGANWNETMDNGTVLDRNRRGTVLVNGVSATSLTDEFQTYNPVLDGSGSVLTLTFIMNDTVGGYGGIGLDNLVLNGTVIPEPATLGLIAAFGGGILFIRRLLQI</sequence>
<feature type="chain" id="PRO_5025400906" description="PEP-CTERM protein-sorting domain-containing protein" evidence="1">
    <location>
        <begin position="21"/>
        <end position="257"/>
    </location>
</feature>
<evidence type="ECO:0008006" key="4">
    <source>
        <dbReference type="Google" id="ProtNLM"/>
    </source>
</evidence>
<dbReference type="Proteomes" id="UP000366872">
    <property type="component" value="Unassembled WGS sequence"/>
</dbReference>
<feature type="signal peptide" evidence="1">
    <location>
        <begin position="1"/>
        <end position="20"/>
    </location>
</feature>
<evidence type="ECO:0000313" key="2">
    <source>
        <dbReference type="EMBL" id="VGO12222.1"/>
    </source>
</evidence>
<keyword evidence="1" id="KW-0732">Signal</keyword>
<evidence type="ECO:0000313" key="3">
    <source>
        <dbReference type="Proteomes" id="UP000366872"/>
    </source>
</evidence>
<dbReference type="AlphaFoldDB" id="A0A6C2TXD1"/>
<dbReference type="EMBL" id="CAAHFG010000001">
    <property type="protein sequence ID" value="VGO12222.1"/>
    <property type="molecule type" value="Genomic_DNA"/>
</dbReference>
<organism evidence="2 3">
    <name type="scientific">Pontiella desulfatans</name>
    <dbReference type="NCBI Taxonomy" id="2750659"/>
    <lineage>
        <taxon>Bacteria</taxon>
        <taxon>Pseudomonadati</taxon>
        <taxon>Kiritimatiellota</taxon>
        <taxon>Kiritimatiellia</taxon>
        <taxon>Kiritimatiellales</taxon>
        <taxon>Pontiellaceae</taxon>
        <taxon>Pontiella</taxon>
    </lineage>
</organism>
<name>A0A6C2TXD1_PONDE</name>
<evidence type="ECO:0000256" key="1">
    <source>
        <dbReference type="SAM" id="SignalP"/>
    </source>
</evidence>
<protein>
    <recommendedName>
        <fullName evidence="4">PEP-CTERM protein-sorting domain-containing protein</fullName>
    </recommendedName>
</protein>
<accession>A0A6C2TXD1</accession>